<evidence type="ECO:0000313" key="2">
    <source>
        <dbReference type="EMBL" id="KAA6374510.1"/>
    </source>
</evidence>
<feature type="domain" description="NrS-1 polymerase-like helicase" evidence="1">
    <location>
        <begin position="148"/>
        <end position="255"/>
    </location>
</feature>
<accession>A0A5J4UWH5</accession>
<dbReference type="AlphaFoldDB" id="A0A5J4UWH5"/>
<dbReference type="EMBL" id="SNRW01011924">
    <property type="protein sequence ID" value="KAA6374510.1"/>
    <property type="molecule type" value="Genomic_DNA"/>
</dbReference>
<dbReference type="Proteomes" id="UP000324800">
    <property type="component" value="Unassembled WGS sequence"/>
</dbReference>
<dbReference type="InterPro" id="IPR045455">
    <property type="entry name" value="NrS-1_pol-like_helicase"/>
</dbReference>
<comment type="caution">
    <text evidence="2">The sequence shown here is derived from an EMBL/GenBank/DDBJ whole genome shotgun (WGS) entry which is preliminary data.</text>
</comment>
<organism evidence="2 3">
    <name type="scientific">Streblomastix strix</name>
    <dbReference type="NCBI Taxonomy" id="222440"/>
    <lineage>
        <taxon>Eukaryota</taxon>
        <taxon>Metamonada</taxon>
        <taxon>Preaxostyla</taxon>
        <taxon>Oxymonadida</taxon>
        <taxon>Streblomastigidae</taxon>
        <taxon>Streblomastix</taxon>
    </lineage>
</organism>
<name>A0A5J4UWH5_9EUKA</name>
<evidence type="ECO:0000259" key="1">
    <source>
        <dbReference type="Pfam" id="PF19263"/>
    </source>
</evidence>
<evidence type="ECO:0000313" key="3">
    <source>
        <dbReference type="Proteomes" id="UP000324800"/>
    </source>
</evidence>
<reference evidence="2 3" key="1">
    <citation type="submission" date="2019-03" db="EMBL/GenBank/DDBJ databases">
        <title>Single cell metagenomics reveals metabolic interactions within the superorganism composed of flagellate Streblomastix strix and complex community of Bacteroidetes bacteria on its surface.</title>
        <authorList>
            <person name="Treitli S.C."/>
            <person name="Kolisko M."/>
            <person name="Husnik F."/>
            <person name="Keeling P."/>
            <person name="Hampl V."/>
        </authorList>
    </citation>
    <scope>NUCLEOTIDE SEQUENCE [LARGE SCALE GENOMIC DNA]</scope>
    <source>
        <strain evidence="2">ST1C</strain>
    </source>
</reference>
<gene>
    <name evidence="2" type="ORF">EZS28_029964</name>
</gene>
<proteinExistence type="predicted"/>
<dbReference type="Pfam" id="PF19263">
    <property type="entry name" value="DUF5906"/>
    <property type="match status" value="1"/>
</dbReference>
<dbReference type="Gene3D" id="3.40.50.300">
    <property type="entry name" value="P-loop containing nucleotide triphosphate hydrolases"/>
    <property type="match status" value="1"/>
</dbReference>
<dbReference type="InterPro" id="IPR027417">
    <property type="entry name" value="P-loop_NTPase"/>
</dbReference>
<protein>
    <recommendedName>
        <fullName evidence="1">NrS-1 polymerase-like helicase domain-containing protein</fullName>
    </recommendedName>
</protein>
<sequence>MNGKYDNKLELVAEDLLKVINAAPCQNGWCYIVKEYDCLNEKNVINYKNKTAIYDQLRTIRLWQDGKKHITAIDALEQYHSLFEKLGIKFISQNPKIFSTFQGYKYIQVDEIDQTKIDQFLGLVKDTISANNELIYEYLLNWIAYIIQNAGKKTETAPILQGLQGYSTKNVTDIDDMVGKFNAVIENKMLVIANEMKNCGDARMPNMDALKSIITDSSFQVNEKYIPKRKVENVVNLIIVTNNVFPVKIENSDRRYVVCKCSSTHRGDSKYFDNLDIESFNPRVILMTEAKKDIINASRSPLDDVIIKHFKAFQEGVTTPMAEA</sequence>
<dbReference type="OrthoDB" id="2142868at2759"/>